<feature type="transmembrane region" description="Helical" evidence="10">
    <location>
        <begin position="120"/>
        <end position="139"/>
    </location>
</feature>
<dbReference type="GO" id="GO:0015113">
    <property type="term" value="F:nitrite transmembrane transporter activity"/>
    <property type="evidence" value="ECO:0007669"/>
    <property type="project" value="InterPro"/>
</dbReference>
<feature type="transmembrane region" description="Helical" evidence="10">
    <location>
        <begin position="287"/>
        <end position="306"/>
    </location>
</feature>
<keyword evidence="12" id="KW-1185">Reference proteome</keyword>
<dbReference type="Proteomes" id="UP000319449">
    <property type="component" value="Unassembled WGS sequence"/>
</dbReference>
<evidence type="ECO:0000256" key="4">
    <source>
        <dbReference type="ARBA" id="ARBA00022475"/>
    </source>
</evidence>
<keyword evidence="7 10" id="KW-1133">Transmembrane helix</keyword>
<proteinExistence type="inferred from homology"/>
<evidence type="ECO:0000256" key="9">
    <source>
        <dbReference type="ARBA" id="ARBA00023136"/>
    </source>
</evidence>
<dbReference type="GO" id="GO:0005886">
    <property type="term" value="C:plasma membrane"/>
    <property type="evidence" value="ECO:0007669"/>
    <property type="project" value="UniProtKB-SubCell"/>
</dbReference>
<keyword evidence="8 10" id="KW-0534">Nitrate assimilation</keyword>
<dbReference type="Pfam" id="PF07690">
    <property type="entry name" value="MFS_1"/>
    <property type="match status" value="1"/>
</dbReference>
<sequence>MSSRILTVWNPEDKTFWEKEGKAIANRNLWISIPALFLAFAVWMVWSVVVVNLPTIGFAYNSDKLFWLAALPGLTGATLRIFYSFMVPIFGGRKWTTISTASLLIPAIGIGFAVRNPDTSYTTMLILALLCGFGGGNFASSMANISFFFPKAQKGTALGLNAGLGNLGVSAMQFLVPLVITTGMFSALCGDPQICVIKGVTTSIWLQNAGFVWVPFILAATVAAWFGMNDIASAKASFSDQAIIFRRKHNWIMCWLYLGTFGSFIGYSAGLPLLIKSQFPGMNPTQYAFLGPLVGALVRPVGGWLADKLGGAVVTFWNFMIMAAAVFGVLAFLPHGGTGGNFWGFLAMFILLFFTTGIGNGSTFRMIPVIFLTERQRDAEGRGSAAQEQAVRDAGKEAAAVLGFSSAFAAYGAFFIPKGFGTSITMTGGPGAALYGFIAFYVSCIVLTWWFYLRKGANMPC</sequence>
<dbReference type="OrthoDB" id="9771451at2"/>
<evidence type="ECO:0000256" key="2">
    <source>
        <dbReference type="ARBA" id="ARBA00008432"/>
    </source>
</evidence>
<dbReference type="SUPFAM" id="SSF103473">
    <property type="entry name" value="MFS general substrate transporter"/>
    <property type="match status" value="1"/>
</dbReference>
<dbReference type="CDD" id="cd17341">
    <property type="entry name" value="MFS_NRT2_like"/>
    <property type="match status" value="1"/>
</dbReference>
<evidence type="ECO:0000256" key="7">
    <source>
        <dbReference type="ARBA" id="ARBA00022989"/>
    </source>
</evidence>
<keyword evidence="6 10" id="KW-0812">Transmembrane</keyword>
<dbReference type="Gene3D" id="1.20.1250.20">
    <property type="entry name" value="MFS general substrate transporter like domains"/>
    <property type="match status" value="1"/>
</dbReference>
<dbReference type="NCBIfam" id="TIGR00886">
    <property type="entry name" value="2A0108"/>
    <property type="match status" value="1"/>
</dbReference>
<reference evidence="11 12" key="1">
    <citation type="submission" date="2019-07" db="EMBL/GenBank/DDBJ databases">
        <title>Genomic Encyclopedia of Archaeal and Bacterial Type Strains, Phase II (KMG-II): from individual species to whole genera.</title>
        <authorList>
            <person name="Goeker M."/>
        </authorList>
    </citation>
    <scope>NUCLEOTIDE SEQUENCE [LARGE SCALE GENOMIC DNA]</scope>
    <source>
        <strain evidence="11 12">ATCC BAA-1139</strain>
    </source>
</reference>
<accession>A0A562VGK1</accession>
<comment type="similarity">
    <text evidence="2 10">Belongs to the major facilitator superfamily. Nitrate/nitrite porter (TC 2.A.1.8) family.</text>
</comment>
<name>A0A562VGK1_9BACT</name>
<feature type="transmembrane region" description="Helical" evidence="10">
    <location>
        <begin position="65"/>
        <end position="83"/>
    </location>
</feature>
<keyword evidence="4 10" id="KW-1003">Cell membrane</keyword>
<organism evidence="11 12">
    <name type="scientific">Geobacter argillaceus</name>
    <dbReference type="NCBI Taxonomy" id="345631"/>
    <lineage>
        <taxon>Bacteria</taxon>
        <taxon>Pseudomonadati</taxon>
        <taxon>Thermodesulfobacteriota</taxon>
        <taxon>Desulfuromonadia</taxon>
        <taxon>Geobacterales</taxon>
        <taxon>Geobacteraceae</taxon>
        <taxon>Geobacter</taxon>
    </lineage>
</organism>
<dbReference type="FunFam" id="1.20.1250.20:FF:000024">
    <property type="entry name" value="Nitrite extrusion protein NarK"/>
    <property type="match status" value="1"/>
</dbReference>
<dbReference type="InterPro" id="IPR036259">
    <property type="entry name" value="MFS_trans_sf"/>
</dbReference>
<dbReference type="PANTHER" id="PTHR23515">
    <property type="entry name" value="HIGH-AFFINITY NITRATE TRANSPORTER 2.3"/>
    <property type="match status" value="1"/>
</dbReference>
<feature type="transmembrane region" description="Helical" evidence="10">
    <location>
        <begin position="432"/>
        <end position="453"/>
    </location>
</feature>
<keyword evidence="3 10" id="KW-0813">Transport</keyword>
<evidence type="ECO:0000256" key="5">
    <source>
        <dbReference type="ARBA" id="ARBA00022519"/>
    </source>
</evidence>
<evidence type="ECO:0000313" key="11">
    <source>
        <dbReference type="EMBL" id="TWJ17043.1"/>
    </source>
</evidence>
<feature type="transmembrane region" description="Helical" evidence="10">
    <location>
        <begin position="95"/>
        <end position="114"/>
    </location>
</feature>
<dbReference type="InterPro" id="IPR044772">
    <property type="entry name" value="NO3_transporter"/>
</dbReference>
<dbReference type="GO" id="GO:0042128">
    <property type="term" value="P:nitrate assimilation"/>
    <property type="evidence" value="ECO:0007669"/>
    <property type="project" value="UniProtKB-UniRule"/>
</dbReference>
<keyword evidence="5" id="KW-0997">Cell inner membrane</keyword>
<keyword evidence="9 10" id="KW-0472">Membrane</keyword>
<dbReference type="GO" id="GO:0015112">
    <property type="term" value="F:nitrate transmembrane transporter activity"/>
    <property type="evidence" value="ECO:0007669"/>
    <property type="project" value="UniProtKB-UniRule"/>
</dbReference>
<feature type="transmembrane region" description="Helical" evidence="10">
    <location>
        <begin position="252"/>
        <end position="275"/>
    </location>
</feature>
<dbReference type="InterPro" id="IPR004737">
    <property type="entry name" value="NO3_transporter_NarK/NarU-like"/>
</dbReference>
<feature type="transmembrane region" description="Helical" evidence="10">
    <location>
        <begin position="398"/>
        <end position="420"/>
    </location>
</feature>
<evidence type="ECO:0000256" key="3">
    <source>
        <dbReference type="ARBA" id="ARBA00022448"/>
    </source>
</evidence>
<feature type="transmembrane region" description="Helical" evidence="10">
    <location>
        <begin position="29"/>
        <end position="53"/>
    </location>
</feature>
<evidence type="ECO:0000313" key="12">
    <source>
        <dbReference type="Proteomes" id="UP000319449"/>
    </source>
</evidence>
<feature type="transmembrane region" description="Helical" evidence="10">
    <location>
        <begin position="160"/>
        <end position="180"/>
    </location>
</feature>
<gene>
    <name evidence="11" type="ORF">JN12_03155</name>
</gene>
<evidence type="ECO:0000256" key="6">
    <source>
        <dbReference type="ARBA" id="ARBA00022692"/>
    </source>
</evidence>
<feature type="transmembrane region" description="Helical" evidence="10">
    <location>
        <begin position="345"/>
        <end position="367"/>
    </location>
</feature>
<protein>
    <recommendedName>
        <fullName evidence="10">Nitrate/nitrite transporter</fullName>
    </recommendedName>
</protein>
<evidence type="ECO:0000256" key="8">
    <source>
        <dbReference type="ARBA" id="ARBA00023063"/>
    </source>
</evidence>
<feature type="transmembrane region" description="Helical" evidence="10">
    <location>
        <begin position="313"/>
        <end position="333"/>
    </location>
</feature>
<comment type="subcellular location">
    <subcellularLocation>
        <location evidence="1">Cell inner membrane</location>
        <topology evidence="1">Multi-pass membrane protein</topology>
    </subcellularLocation>
    <subcellularLocation>
        <location evidence="10">Cell membrane</location>
        <topology evidence="10">Multi-pass membrane protein</topology>
    </subcellularLocation>
</comment>
<dbReference type="AlphaFoldDB" id="A0A562VGK1"/>
<dbReference type="InterPro" id="IPR011701">
    <property type="entry name" value="MFS"/>
</dbReference>
<comment type="caution">
    <text evidence="11">The sequence shown here is derived from an EMBL/GenBank/DDBJ whole genome shotgun (WGS) entry which is preliminary data.</text>
</comment>
<feature type="transmembrane region" description="Helical" evidence="10">
    <location>
        <begin position="211"/>
        <end position="231"/>
    </location>
</feature>
<evidence type="ECO:0000256" key="1">
    <source>
        <dbReference type="ARBA" id="ARBA00004429"/>
    </source>
</evidence>
<evidence type="ECO:0000256" key="10">
    <source>
        <dbReference type="RuleBase" id="RU366033"/>
    </source>
</evidence>
<dbReference type="EMBL" id="VLLN01000023">
    <property type="protein sequence ID" value="TWJ17043.1"/>
    <property type="molecule type" value="Genomic_DNA"/>
</dbReference>
<dbReference type="RefSeq" id="WP_145024490.1">
    <property type="nucleotide sequence ID" value="NZ_VLLN01000023.1"/>
</dbReference>